<protein>
    <submittedName>
        <fullName evidence="1">Uncharacterized protein</fullName>
    </submittedName>
</protein>
<keyword evidence="2" id="KW-1185">Reference proteome</keyword>
<accession>A0ACB9QGM4</accession>
<dbReference type="EMBL" id="CM042885">
    <property type="protein sequence ID" value="KAI4365666.1"/>
    <property type="molecule type" value="Genomic_DNA"/>
</dbReference>
<comment type="caution">
    <text evidence="1">The sequence shown here is derived from an EMBL/GenBank/DDBJ whole genome shotgun (WGS) entry which is preliminary data.</text>
</comment>
<sequence>MLLQHRGDDRRWSLPPLLELADNIKVVNHRWNQHGLEGDNIEGKCKSLHPGPISLLRWSGKGKPWLRLDSRKPCNVDYLWAPYVLYRSTSPSLK</sequence>
<gene>
    <name evidence="1" type="ORF">MLD38_021631</name>
</gene>
<organism evidence="1 2">
    <name type="scientific">Melastoma candidum</name>
    <dbReference type="NCBI Taxonomy" id="119954"/>
    <lineage>
        <taxon>Eukaryota</taxon>
        <taxon>Viridiplantae</taxon>
        <taxon>Streptophyta</taxon>
        <taxon>Embryophyta</taxon>
        <taxon>Tracheophyta</taxon>
        <taxon>Spermatophyta</taxon>
        <taxon>Magnoliopsida</taxon>
        <taxon>eudicotyledons</taxon>
        <taxon>Gunneridae</taxon>
        <taxon>Pentapetalae</taxon>
        <taxon>rosids</taxon>
        <taxon>malvids</taxon>
        <taxon>Myrtales</taxon>
        <taxon>Melastomataceae</taxon>
        <taxon>Melastomatoideae</taxon>
        <taxon>Melastomateae</taxon>
        <taxon>Melastoma</taxon>
    </lineage>
</organism>
<reference evidence="2" key="1">
    <citation type="journal article" date="2023" name="Front. Plant Sci.">
        <title>Chromosomal-level genome assembly of Melastoma candidum provides insights into trichome evolution.</title>
        <authorList>
            <person name="Zhong Y."/>
            <person name="Wu W."/>
            <person name="Sun C."/>
            <person name="Zou P."/>
            <person name="Liu Y."/>
            <person name="Dai S."/>
            <person name="Zhou R."/>
        </authorList>
    </citation>
    <scope>NUCLEOTIDE SEQUENCE [LARGE SCALE GENOMIC DNA]</scope>
</reference>
<dbReference type="Proteomes" id="UP001057402">
    <property type="component" value="Chromosome 6"/>
</dbReference>
<proteinExistence type="predicted"/>
<evidence type="ECO:0000313" key="1">
    <source>
        <dbReference type="EMBL" id="KAI4365666.1"/>
    </source>
</evidence>
<name>A0ACB9QGM4_9MYRT</name>
<evidence type="ECO:0000313" key="2">
    <source>
        <dbReference type="Proteomes" id="UP001057402"/>
    </source>
</evidence>